<evidence type="ECO:0000256" key="5">
    <source>
        <dbReference type="ARBA" id="ARBA00022516"/>
    </source>
</evidence>
<dbReference type="RefSeq" id="WP_075635721.1">
    <property type="nucleotide sequence ID" value="NZ_MKIO01000033.1"/>
</dbReference>
<keyword evidence="8 13" id="KW-0547">Nucleotide-binding</keyword>
<dbReference type="EMBL" id="MKIO01000033">
    <property type="protein sequence ID" value="OLP54535.1"/>
    <property type="molecule type" value="Genomic_DNA"/>
</dbReference>
<feature type="binding site" evidence="13">
    <location>
        <begin position="54"/>
        <end position="61"/>
    </location>
    <ligand>
        <name>ATP</name>
        <dbReference type="ChEBI" id="CHEBI:30616"/>
    </ligand>
</feature>
<dbReference type="STRING" id="1672749.BJF92_03790"/>
<gene>
    <name evidence="13" type="primary">lpxK</name>
    <name evidence="14" type="ORF">BJF92_03790</name>
</gene>
<evidence type="ECO:0000256" key="9">
    <source>
        <dbReference type="ARBA" id="ARBA00022777"/>
    </source>
</evidence>
<dbReference type="GO" id="GO:0005886">
    <property type="term" value="C:plasma membrane"/>
    <property type="evidence" value="ECO:0007669"/>
    <property type="project" value="TreeGrafter"/>
</dbReference>
<keyword evidence="7 13" id="KW-0808">Transferase</keyword>
<dbReference type="OrthoDB" id="9766423at2"/>
<dbReference type="Pfam" id="PF02606">
    <property type="entry name" value="LpxK"/>
    <property type="match status" value="1"/>
</dbReference>
<comment type="catalytic activity">
    <reaction evidence="13">
        <text>a lipid A disaccharide + ATP = a lipid IVA + ADP + H(+)</text>
        <dbReference type="Rhea" id="RHEA:67840"/>
        <dbReference type="ChEBI" id="CHEBI:15378"/>
        <dbReference type="ChEBI" id="CHEBI:30616"/>
        <dbReference type="ChEBI" id="CHEBI:176343"/>
        <dbReference type="ChEBI" id="CHEBI:176425"/>
        <dbReference type="ChEBI" id="CHEBI:456216"/>
        <dbReference type="EC" id="2.7.1.130"/>
    </reaction>
</comment>
<protein>
    <recommendedName>
        <fullName evidence="4 13">Tetraacyldisaccharide 4'-kinase</fullName>
        <ecNumber evidence="3 13">2.7.1.130</ecNumber>
    </recommendedName>
    <alternativeName>
        <fullName evidence="12 13">Lipid A 4'-kinase</fullName>
    </alternativeName>
</protein>
<dbReference type="UniPathway" id="UPA00359">
    <property type="reaction ID" value="UER00482"/>
</dbReference>
<reference evidence="14 15" key="1">
    <citation type="submission" date="2016-09" db="EMBL/GenBank/DDBJ databases">
        <title>Rhizobium sp. nov., a novel species isolated from the rice rhizosphere.</title>
        <authorList>
            <person name="Zhao J."/>
            <person name="Zhang X."/>
        </authorList>
    </citation>
    <scope>NUCLEOTIDE SEQUENCE [LARGE SCALE GENOMIC DNA]</scope>
    <source>
        <strain evidence="14 15">MH17</strain>
    </source>
</reference>
<dbReference type="NCBIfam" id="TIGR00682">
    <property type="entry name" value="lpxK"/>
    <property type="match status" value="1"/>
</dbReference>
<evidence type="ECO:0000256" key="1">
    <source>
        <dbReference type="ARBA" id="ARBA00002274"/>
    </source>
</evidence>
<organism evidence="14 15">
    <name type="scientific">Xaviernesmea rhizosphaerae</name>
    <dbReference type="NCBI Taxonomy" id="1672749"/>
    <lineage>
        <taxon>Bacteria</taxon>
        <taxon>Pseudomonadati</taxon>
        <taxon>Pseudomonadota</taxon>
        <taxon>Alphaproteobacteria</taxon>
        <taxon>Hyphomicrobiales</taxon>
        <taxon>Rhizobiaceae</taxon>
        <taxon>Rhizobium/Agrobacterium group</taxon>
        <taxon>Xaviernesmea</taxon>
    </lineage>
</organism>
<dbReference type="SUPFAM" id="SSF52540">
    <property type="entry name" value="P-loop containing nucleoside triphosphate hydrolases"/>
    <property type="match status" value="1"/>
</dbReference>
<evidence type="ECO:0000256" key="10">
    <source>
        <dbReference type="ARBA" id="ARBA00022840"/>
    </source>
</evidence>
<dbReference type="PANTHER" id="PTHR42724:SF1">
    <property type="entry name" value="TETRAACYLDISACCHARIDE 4'-KINASE, MITOCHONDRIAL-RELATED"/>
    <property type="match status" value="1"/>
</dbReference>
<evidence type="ECO:0000313" key="15">
    <source>
        <dbReference type="Proteomes" id="UP000186143"/>
    </source>
</evidence>
<dbReference type="PANTHER" id="PTHR42724">
    <property type="entry name" value="TETRAACYLDISACCHARIDE 4'-KINASE"/>
    <property type="match status" value="1"/>
</dbReference>
<evidence type="ECO:0000313" key="14">
    <source>
        <dbReference type="EMBL" id="OLP54535.1"/>
    </source>
</evidence>
<evidence type="ECO:0000256" key="11">
    <source>
        <dbReference type="ARBA" id="ARBA00023098"/>
    </source>
</evidence>
<dbReference type="EC" id="2.7.1.130" evidence="3 13"/>
<dbReference type="Proteomes" id="UP000186143">
    <property type="component" value="Unassembled WGS sequence"/>
</dbReference>
<dbReference type="InterPro" id="IPR027417">
    <property type="entry name" value="P-loop_NTPase"/>
</dbReference>
<dbReference type="GO" id="GO:0005524">
    <property type="term" value="F:ATP binding"/>
    <property type="evidence" value="ECO:0007669"/>
    <property type="project" value="UniProtKB-UniRule"/>
</dbReference>
<comment type="similarity">
    <text evidence="13">Belongs to the LpxK family.</text>
</comment>
<comment type="caution">
    <text evidence="14">The sequence shown here is derived from an EMBL/GenBank/DDBJ whole genome shotgun (WGS) entry which is preliminary data.</text>
</comment>
<dbReference type="InterPro" id="IPR003758">
    <property type="entry name" value="LpxK"/>
</dbReference>
<name>A0A1Q9AH93_9HYPH</name>
<dbReference type="GO" id="GO:0009245">
    <property type="term" value="P:lipid A biosynthetic process"/>
    <property type="evidence" value="ECO:0007669"/>
    <property type="project" value="UniProtKB-UniRule"/>
</dbReference>
<keyword evidence="6 13" id="KW-0441">Lipid A biosynthesis</keyword>
<evidence type="ECO:0000256" key="7">
    <source>
        <dbReference type="ARBA" id="ARBA00022679"/>
    </source>
</evidence>
<evidence type="ECO:0000256" key="13">
    <source>
        <dbReference type="HAMAP-Rule" id="MF_00409"/>
    </source>
</evidence>
<evidence type="ECO:0000256" key="12">
    <source>
        <dbReference type="ARBA" id="ARBA00029757"/>
    </source>
</evidence>
<sequence length="356" mass="37570">MVSQAPAFWWQPRGLKAWGLSPLAWLYGRITGRRMRRAARSAAGLPVICVGNFTVGGAGKTPTALALAKAAREKGYTPGFLSRGYGGTVKQPTLVDPARHGADAVGDEPLLLSRFATTVVCRTRIEGARLLAQSGADLIIMDDGFQSARLHVDLAVIVVDARRGIGNGLPLPAGPLRAPMAEQIRQLSVLLKIGEGTCADPVVRQVARAGKPVLQARLRRHDALSLQGARVLAWAGIADPEKFFATLCEAGAEIVDRQVFADHHLLTTEEIADLLGRSKAGRLQLVTTAKDHVRLAAGPGISGRLAAESAVVEVELAFDDPAAPGRLVEQAMGQGRLRLLGVAQPGPAAGATTSRR</sequence>
<dbReference type="GO" id="GO:0009029">
    <property type="term" value="F:lipid-A 4'-kinase activity"/>
    <property type="evidence" value="ECO:0007669"/>
    <property type="project" value="UniProtKB-UniRule"/>
</dbReference>
<comment type="function">
    <text evidence="1 13">Transfers the gamma-phosphate of ATP to the 4'-position of a tetraacyldisaccharide 1-phosphate intermediate (termed DS-1-P) to form tetraacyldisaccharide 1,4'-bis-phosphate (lipid IVA).</text>
</comment>
<keyword evidence="9 13" id="KW-0418">Kinase</keyword>
<keyword evidence="10 13" id="KW-0067">ATP-binding</keyword>
<keyword evidence="11 13" id="KW-0443">Lipid metabolism</keyword>
<evidence type="ECO:0000256" key="2">
    <source>
        <dbReference type="ARBA" id="ARBA00004870"/>
    </source>
</evidence>
<evidence type="ECO:0000256" key="4">
    <source>
        <dbReference type="ARBA" id="ARBA00016436"/>
    </source>
</evidence>
<dbReference type="GO" id="GO:0009244">
    <property type="term" value="P:lipopolysaccharide core region biosynthetic process"/>
    <property type="evidence" value="ECO:0007669"/>
    <property type="project" value="TreeGrafter"/>
</dbReference>
<keyword evidence="5 13" id="KW-0444">Lipid biosynthesis</keyword>
<evidence type="ECO:0000256" key="3">
    <source>
        <dbReference type="ARBA" id="ARBA00012071"/>
    </source>
</evidence>
<dbReference type="AlphaFoldDB" id="A0A1Q9AH93"/>
<evidence type="ECO:0000256" key="8">
    <source>
        <dbReference type="ARBA" id="ARBA00022741"/>
    </source>
</evidence>
<comment type="pathway">
    <text evidence="2 13">Glycolipid biosynthesis; lipid IV(A) biosynthesis; lipid IV(A) from (3R)-3-hydroxytetradecanoyl-[acyl-carrier-protein] and UDP-N-acetyl-alpha-D-glucosamine: step 6/6.</text>
</comment>
<proteinExistence type="inferred from homology"/>
<accession>A0A1Q9AH93</accession>
<dbReference type="HAMAP" id="MF_00409">
    <property type="entry name" value="LpxK"/>
    <property type="match status" value="1"/>
</dbReference>
<evidence type="ECO:0000256" key="6">
    <source>
        <dbReference type="ARBA" id="ARBA00022556"/>
    </source>
</evidence>